<evidence type="ECO:0000259" key="1">
    <source>
        <dbReference type="Pfam" id="PF13086"/>
    </source>
</evidence>
<dbReference type="InterPro" id="IPR027417">
    <property type="entry name" value="P-loop_NTPase"/>
</dbReference>
<feature type="non-terminal residue" evidence="2">
    <location>
        <position position="1"/>
    </location>
</feature>
<evidence type="ECO:0000313" key="2">
    <source>
        <dbReference type="EMBL" id="OJA13659.1"/>
    </source>
</evidence>
<reference evidence="2 3" key="1">
    <citation type="submission" date="2016-03" db="EMBL/GenBank/DDBJ databases">
        <title>Comparative genomics of the ectomycorrhizal sister species Rhizopogon vinicolor and Rhizopogon vesiculosus (Basidiomycota: Boletales) reveals a divergence of the mating type B locus.</title>
        <authorList>
            <person name="Mujic A.B."/>
            <person name="Kuo A."/>
            <person name="Tritt A."/>
            <person name="Lipzen A."/>
            <person name="Chen C."/>
            <person name="Johnson J."/>
            <person name="Sharma A."/>
            <person name="Barry K."/>
            <person name="Grigoriev I.V."/>
            <person name="Spatafora J.W."/>
        </authorList>
    </citation>
    <scope>NUCLEOTIDE SEQUENCE [LARGE SCALE GENOMIC DNA]</scope>
    <source>
        <strain evidence="2 3">AM-OR11-056</strain>
    </source>
</reference>
<keyword evidence="3" id="KW-1185">Reference proteome</keyword>
<comment type="caution">
    <text evidence="2">The sequence shown here is derived from an EMBL/GenBank/DDBJ whole genome shotgun (WGS) entry which is preliminary data.</text>
</comment>
<gene>
    <name evidence="2" type="ORF">AZE42_12941</name>
</gene>
<dbReference type="AlphaFoldDB" id="A0A1J8Q0Z8"/>
<dbReference type="Gene3D" id="3.40.50.300">
    <property type="entry name" value="P-loop containing nucleotide triphosphate hydrolases"/>
    <property type="match status" value="1"/>
</dbReference>
<dbReference type="STRING" id="180088.A0A1J8Q0Z8"/>
<sequence>PAEVTRRFPTSVDQSNGHIRATADRYANKLRRGSDQRASITIGEGAGRGFTINGTVAKSKGRNAQLATNANFDLTGKIIGSIRIIGRDDSTQAEVQRAQNVLEILQGLINLKHENPWVHLIFFSSPRDDFEWPSAWLEEAEAAIPIRFDPDCVSRPLNLSQTRAVKQMLGHSNDGRLTVIQGPPGTGKTTVIASFVQTAIAGGLSGIWLIAQSNVAVKNIAEKLADFGLTQWKLLVSKEFFEDW</sequence>
<dbReference type="InterPro" id="IPR050534">
    <property type="entry name" value="Coronavir_polyprotein_1ab"/>
</dbReference>
<name>A0A1J8Q0Z8_9AGAM</name>
<dbReference type="InterPro" id="IPR041677">
    <property type="entry name" value="DNA2/NAM7_AAA_11"/>
</dbReference>
<protein>
    <recommendedName>
        <fullName evidence="1">DNA2/NAM7 helicase helicase domain-containing protein</fullName>
    </recommendedName>
</protein>
<evidence type="ECO:0000313" key="3">
    <source>
        <dbReference type="Proteomes" id="UP000183567"/>
    </source>
</evidence>
<dbReference type="GO" id="GO:0004386">
    <property type="term" value="F:helicase activity"/>
    <property type="evidence" value="ECO:0007669"/>
    <property type="project" value="InterPro"/>
</dbReference>
<organism evidence="2 3">
    <name type="scientific">Rhizopogon vesiculosus</name>
    <dbReference type="NCBI Taxonomy" id="180088"/>
    <lineage>
        <taxon>Eukaryota</taxon>
        <taxon>Fungi</taxon>
        <taxon>Dikarya</taxon>
        <taxon>Basidiomycota</taxon>
        <taxon>Agaricomycotina</taxon>
        <taxon>Agaricomycetes</taxon>
        <taxon>Agaricomycetidae</taxon>
        <taxon>Boletales</taxon>
        <taxon>Suillineae</taxon>
        <taxon>Rhizopogonaceae</taxon>
        <taxon>Rhizopogon</taxon>
    </lineage>
</organism>
<dbReference type="Proteomes" id="UP000183567">
    <property type="component" value="Unassembled WGS sequence"/>
</dbReference>
<dbReference type="Pfam" id="PF13086">
    <property type="entry name" value="AAA_11"/>
    <property type="match status" value="1"/>
</dbReference>
<accession>A0A1J8Q0Z8</accession>
<proteinExistence type="predicted"/>
<dbReference type="SUPFAM" id="SSF52540">
    <property type="entry name" value="P-loop containing nucleoside triphosphate hydrolases"/>
    <property type="match status" value="1"/>
</dbReference>
<dbReference type="OrthoDB" id="6513042at2759"/>
<dbReference type="PANTHER" id="PTHR43788">
    <property type="entry name" value="DNA2/NAM7 HELICASE FAMILY MEMBER"/>
    <property type="match status" value="1"/>
</dbReference>
<feature type="domain" description="DNA2/NAM7 helicase helicase" evidence="1">
    <location>
        <begin position="157"/>
        <end position="226"/>
    </location>
</feature>
<dbReference type="EMBL" id="LVVM01004064">
    <property type="protein sequence ID" value="OJA13659.1"/>
    <property type="molecule type" value="Genomic_DNA"/>
</dbReference>